<keyword evidence="5 6" id="KW-0472">Membrane</keyword>
<accession>A0A9P0GDL6</accession>
<dbReference type="SUPFAM" id="SSF103473">
    <property type="entry name" value="MFS general substrate transporter"/>
    <property type="match status" value="2"/>
</dbReference>
<keyword evidence="3 6" id="KW-0812">Transmembrane</keyword>
<feature type="transmembrane region" description="Helical" evidence="6">
    <location>
        <begin position="610"/>
        <end position="628"/>
    </location>
</feature>
<feature type="transmembrane region" description="Helical" evidence="6">
    <location>
        <begin position="371"/>
        <end position="389"/>
    </location>
</feature>
<dbReference type="InterPro" id="IPR024989">
    <property type="entry name" value="MFS_assoc_dom"/>
</dbReference>
<evidence type="ECO:0000256" key="3">
    <source>
        <dbReference type="ARBA" id="ARBA00022692"/>
    </source>
</evidence>
<proteinExistence type="inferred from homology"/>
<dbReference type="AlphaFoldDB" id="A0A9P0GDL6"/>
<keyword evidence="4 6" id="KW-1133">Transmembrane helix</keyword>
<gene>
    <name evidence="8" type="ORF">PSYICH_LOCUS7215</name>
</gene>
<feature type="transmembrane region" description="Helical" evidence="6">
    <location>
        <begin position="331"/>
        <end position="359"/>
    </location>
</feature>
<sequence length="679" mass="76052">MMDNIRKVFYWNRKLFSLKCILFLVFGAIGSLIPFLPLHMNDALGLSKSESIIISIVAPLLAAIGPLVAAPLADRLAGIYGSPQKARNGAYLRVMIAVSLTFATILYWLLLVIPAVKTSENVSFICNENGGHILQDRCGQHCYEFDETKGNVLVKTCTYTCNGTSKYTAQLFRERERKKEESLNGLHEPASDGDSEIYYDSGPDLEVDLSVTTQSNDYSNNDFEAYPHLCYTNDSNYRLCEVSTDYSKPIEFNIGLKPSVPFYSSDNIENKTCKFPIIEPFQCRIRQDIWKNLTKNGHDKDCEPVVICEIENPYNIPNSLLRRSQCGNYTFWLYIFIRSLADMFLAASVVLISTAVVIATRETSSGRGDVGKQYAAGALGFAIFAPIMGGLAYGGYLESCICFTTLAACAVLLLILDDTMPLSPPEWWWHTRCGLLALPMSSVRKYGWEVAGLGIILFLLGVFWSSIDAFLPWYVVKSREADALIIGLTLTVGAVPAVIFLILAEMIVDYCGHNNILIFSFVNYICHHLGLMFIDNAWYILFCEWLELFSLHVMYITSILYLRHLIPRKYTACGQALPIIAHFCLGRSLGALFGGMAYSEFNSEYTFQKVHKVLCITATCIAIAYFIIYHSYLKPKCIPPVNLPPAPAPVVVQSMNGNGSYTPLRVYHNSKSKKGHFRY</sequence>
<evidence type="ECO:0000256" key="4">
    <source>
        <dbReference type="ARBA" id="ARBA00022989"/>
    </source>
</evidence>
<evidence type="ECO:0000256" key="5">
    <source>
        <dbReference type="ARBA" id="ARBA00023136"/>
    </source>
</evidence>
<comment type="subcellular location">
    <subcellularLocation>
        <location evidence="1">Membrane</location>
        <topology evidence="1">Multi-pass membrane protein</topology>
    </subcellularLocation>
</comment>
<dbReference type="Proteomes" id="UP001153636">
    <property type="component" value="Chromosome 2"/>
</dbReference>
<feature type="transmembrane region" description="Helical" evidence="6">
    <location>
        <begin position="574"/>
        <end position="598"/>
    </location>
</feature>
<evidence type="ECO:0000256" key="2">
    <source>
        <dbReference type="ARBA" id="ARBA00005241"/>
    </source>
</evidence>
<protein>
    <recommendedName>
        <fullName evidence="7">Major facilitator superfamily associated domain-containing protein</fullName>
    </recommendedName>
</protein>
<evidence type="ECO:0000259" key="7">
    <source>
        <dbReference type="Pfam" id="PF12832"/>
    </source>
</evidence>
<dbReference type="Gene3D" id="1.20.1250.20">
    <property type="entry name" value="MFS general substrate transporter like domains"/>
    <property type="match status" value="2"/>
</dbReference>
<dbReference type="PANTHER" id="PTHR16172:SF27">
    <property type="entry name" value="FI19426P1"/>
    <property type="match status" value="1"/>
</dbReference>
<feature type="transmembrane region" description="Helical" evidence="6">
    <location>
        <begin position="516"/>
        <end position="533"/>
    </location>
</feature>
<dbReference type="OrthoDB" id="6414167at2759"/>
<feature type="transmembrane region" description="Helical" evidence="6">
    <location>
        <begin position="539"/>
        <end position="562"/>
    </location>
</feature>
<feature type="transmembrane region" description="Helical" evidence="6">
    <location>
        <begin position="483"/>
        <end position="504"/>
    </location>
</feature>
<organism evidence="8 9">
    <name type="scientific">Psylliodes chrysocephalus</name>
    <dbReference type="NCBI Taxonomy" id="3402493"/>
    <lineage>
        <taxon>Eukaryota</taxon>
        <taxon>Metazoa</taxon>
        <taxon>Ecdysozoa</taxon>
        <taxon>Arthropoda</taxon>
        <taxon>Hexapoda</taxon>
        <taxon>Insecta</taxon>
        <taxon>Pterygota</taxon>
        <taxon>Neoptera</taxon>
        <taxon>Endopterygota</taxon>
        <taxon>Coleoptera</taxon>
        <taxon>Polyphaga</taxon>
        <taxon>Cucujiformia</taxon>
        <taxon>Chrysomeloidea</taxon>
        <taxon>Chrysomelidae</taxon>
        <taxon>Galerucinae</taxon>
        <taxon>Alticini</taxon>
        <taxon>Psylliodes</taxon>
    </lineage>
</organism>
<comment type="similarity">
    <text evidence="2">Belongs to the major facilitator superfamily. MFSD6 family.</text>
</comment>
<feature type="domain" description="Major facilitator superfamily associated" evidence="7">
    <location>
        <begin position="16"/>
        <end position="608"/>
    </location>
</feature>
<feature type="transmembrane region" description="Helical" evidence="6">
    <location>
        <begin position="52"/>
        <end position="73"/>
    </location>
</feature>
<feature type="transmembrane region" description="Helical" evidence="6">
    <location>
        <begin position="395"/>
        <end position="416"/>
    </location>
</feature>
<feature type="transmembrane region" description="Helical" evidence="6">
    <location>
        <begin position="21"/>
        <end position="40"/>
    </location>
</feature>
<keyword evidence="9" id="KW-1185">Reference proteome</keyword>
<feature type="transmembrane region" description="Helical" evidence="6">
    <location>
        <begin position="450"/>
        <end position="471"/>
    </location>
</feature>
<dbReference type="PANTHER" id="PTHR16172">
    <property type="entry name" value="MAJOR FACILITATOR SUPERFAMILY DOMAIN-CONTAINING PROTEIN 6-LIKE"/>
    <property type="match status" value="1"/>
</dbReference>
<dbReference type="InterPro" id="IPR051717">
    <property type="entry name" value="MFS_MFSD6"/>
</dbReference>
<reference evidence="8" key="1">
    <citation type="submission" date="2022-01" db="EMBL/GenBank/DDBJ databases">
        <authorList>
            <person name="King R."/>
        </authorList>
    </citation>
    <scope>NUCLEOTIDE SEQUENCE</scope>
</reference>
<dbReference type="GO" id="GO:0016020">
    <property type="term" value="C:membrane"/>
    <property type="evidence" value="ECO:0007669"/>
    <property type="project" value="UniProtKB-SubCell"/>
</dbReference>
<evidence type="ECO:0000256" key="6">
    <source>
        <dbReference type="SAM" id="Phobius"/>
    </source>
</evidence>
<evidence type="ECO:0000256" key="1">
    <source>
        <dbReference type="ARBA" id="ARBA00004141"/>
    </source>
</evidence>
<evidence type="ECO:0000313" key="9">
    <source>
        <dbReference type="Proteomes" id="UP001153636"/>
    </source>
</evidence>
<evidence type="ECO:0000313" key="8">
    <source>
        <dbReference type="EMBL" id="CAH1105607.1"/>
    </source>
</evidence>
<name>A0A9P0GDL6_9CUCU</name>
<dbReference type="Pfam" id="PF12832">
    <property type="entry name" value="MFS_1_like"/>
    <property type="match status" value="1"/>
</dbReference>
<dbReference type="EMBL" id="OV651814">
    <property type="protein sequence ID" value="CAH1105607.1"/>
    <property type="molecule type" value="Genomic_DNA"/>
</dbReference>
<dbReference type="InterPro" id="IPR036259">
    <property type="entry name" value="MFS_trans_sf"/>
</dbReference>
<feature type="transmembrane region" description="Helical" evidence="6">
    <location>
        <begin position="94"/>
        <end position="116"/>
    </location>
</feature>